<dbReference type="InterPro" id="IPR051159">
    <property type="entry name" value="Hexapeptide_acetyltransf"/>
</dbReference>
<protein>
    <recommendedName>
        <fullName evidence="3">Acyltransferase</fullName>
    </recommendedName>
</protein>
<dbReference type="CDD" id="cd04647">
    <property type="entry name" value="LbH_MAT_like"/>
    <property type="match status" value="1"/>
</dbReference>
<evidence type="ECO:0000313" key="2">
    <source>
        <dbReference type="Proteomes" id="UP000619761"/>
    </source>
</evidence>
<dbReference type="SUPFAM" id="SSF51161">
    <property type="entry name" value="Trimeric LpxA-like enzymes"/>
    <property type="match status" value="1"/>
</dbReference>
<dbReference type="Pfam" id="PF00132">
    <property type="entry name" value="Hexapep"/>
    <property type="match status" value="1"/>
</dbReference>
<dbReference type="InterPro" id="IPR001451">
    <property type="entry name" value="Hexapep"/>
</dbReference>
<dbReference type="PANTHER" id="PTHR23416:SF78">
    <property type="entry name" value="LIPOPOLYSACCHARIDE BIOSYNTHESIS O-ACETYL TRANSFERASE WBBJ-RELATED"/>
    <property type="match status" value="1"/>
</dbReference>
<proteinExistence type="predicted"/>
<comment type="caution">
    <text evidence="1">The sequence shown here is derived from an EMBL/GenBank/DDBJ whole genome shotgun (WGS) entry which is preliminary data.</text>
</comment>
<reference evidence="2" key="1">
    <citation type="journal article" date="2019" name="Int. J. Syst. Evol. Microbiol.">
        <title>The Global Catalogue of Microorganisms (GCM) 10K type strain sequencing project: providing services to taxonomists for standard genome sequencing and annotation.</title>
        <authorList>
            <consortium name="The Broad Institute Genomics Platform"/>
            <consortium name="The Broad Institute Genome Sequencing Center for Infectious Disease"/>
            <person name="Wu L."/>
            <person name="Ma J."/>
        </authorList>
    </citation>
    <scope>NUCLEOTIDE SEQUENCE [LARGE SCALE GENOMIC DNA]</scope>
    <source>
        <strain evidence="2">KCTC 32239</strain>
    </source>
</reference>
<name>A0ABQ3BAY4_9GAMM</name>
<dbReference type="InterPro" id="IPR011004">
    <property type="entry name" value="Trimer_LpxA-like_sf"/>
</dbReference>
<dbReference type="Proteomes" id="UP000619761">
    <property type="component" value="Unassembled WGS sequence"/>
</dbReference>
<gene>
    <name evidence="1" type="ORF">GCM10011613_28780</name>
</gene>
<sequence length="198" mass="21407">MRFMRTFFKSIDFLLSLRFHIIFGLSGNIKTGKKLTIKGHPIIHIEPGCHLIIGTHVVLNSSNMGYHVNMFAPVKLFADKATAKIIIGDNTRIHGSAIHAYELVEVGKNCLIAANCQIMDCSGHDLSFEDVENRIQTKGTSSPVVIEDNVWLGTGCVVLPGVRIGRGSVIAANSVVTKSIPPMTLAGGNPAKVIRTFG</sequence>
<dbReference type="RefSeq" id="WP_229837961.1">
    <property type="nucleotide sequence ID" value="NZ_BMYZ01000003.1"/>
</dbReference>
<evidence type="ECO:0000313" key="1">
    <source>
        <dbReference type="EMBL" id="GGY82266.1"/>
    </source>
</evidence>
<dbReference type="Gene3D" id="2.160.10.10">
    <property type="entry name" value="Hexapeptide repeat proteins"/>
    <property type="match status" value="1"/>
</dbReference>
<organism evidence="1 2">
    <name type="scientific">Cellvibrio zantedeschiae</name>
    <dbReference type="NCBI Taxonomy" id="1237077"/>
    <lineage>
        <taxon>Bacteria</taxon>
        <taxon>Pseudomonadati</taxon>
        <taxon>Pseudomonadota</taxon>
        <taxon>Gammaproteobacteria</taxon>
        <taxon>Cellvibrionales</taxon>
        <taxon>Cellvibrionaceae</taxon>
        <taxon>Cellvibrio</taxon>
    </lineage>
</organism>
<dbReference type="Pfam" id="PF14602">
    <property type="entry name" value="Hexapep_2"/>
    <property type="match status" value="1"/>
</dbReference>
<accession>A0ABQ3BAY4</accession>
<dbReference type="PANTHER" id="PTHR23416">
    <property type="entry name" value="SIALIC ACID SYNTHASE-RELATED"/>
    <property type="match status" value="1"/>
</dbReference>
<keyword evidence="2" id="KW-1185">Reference proteome</keyword>
<evidence type="ECO:0008006" key="3">
    <source>
        <dbReference type="Google" id="ProtNLM"/>
    </source>
</evidence>
<dbReference type="EMBL" id="BMYZ01000003">
    <property type="protein sequence ID" value="GGY82266.1"/>
    <property type="molecule type" value="Genomic_DNA"/>
</dbReference>